<evidence type="ECO:0000256" key="2">
    <source>
        <dbReference type="ARBA" id="ARBA00007870"/>
    </source>
</evidence>
<evidence type="ECO:0000256" key="5">
    <source>
        <dbReference type="ARBA" id="ARBA00022857"/>
    </source>
</evidence>
<dbReference type="OrthoDB" id="5333395at2"/>
<accession>F2LWA1</accession>
<dbReference type="GO" id="GO:0005737">
    <property type="term" value="C:cytoplasm"/>
    <property type="evidence" value="ECO:0007669"/>
    <property type="project" value="TreeGrafter"/>
</dbReference>
<dbReference type="RefSeq" id="WP_013682074.1">
    <property type="nucleotide sequence ID" value="NC_015318.1"/>
</dbReference>
<feature type="domain" description="Ketopantoate reductase N-terminal" evidence="10">
    <location>
        <begin position="4"/>
        <end position="154"/>
    </location>
</feature>
<dbReference type="NCBIfam" id="TIGR00745">
    <property type="entry name" value="apbA_panE"/>
    <property type="match status" value="1"/>
</dbReference>
<dbReference type="PANTHER" id="PTHR21708">
    <property type="entry name" value="PROBABLE 2-DEHYDROPANTOATE 2-REDUCTASE"/>
    <property type="match status" value="1"/>
</dbReference>
<dbReference type="InterPro" id="IPR008927">
    <property type="entry name" value="6-PGluconate_DH-like_C_sf"/>
</dbReference>
<keyword evidence="13" id="KW-1185">Reference proteome</keyword>
<protein>
    <recommendedName>
        <fullName evidence="4 9">2-dehydropantoate 2-reductase</fullName>
        <ecNumber evidence="3 9">1.1.1.169</ecNumber>
    </recommendedName>
    <alternativeName>
        <fullName evidence="7 9">Ketopantoate reductase</fullName>
    </alternativeName>
</protein>
<keyword evidence="6 9" id="KW-0560">Oxidoreductase</keyword>
<dbReference type="InterPro" id="IPR003710">
    <property type="entry name" value="ApbA"/>
</dbReference>
<reference evidence="13" key="2">
    <citation type="submission" date="2011-03" db="EMBL/GenBank/DDBJ databases">
        <title>The complete genome of Hippea maritima DSM 10411.</title>
        <authorList>
            <consortium name="US DOE Joint Genome Institute (JGI-PGF)"/>
            <person name="Lucas S."/>
            <person name="Copeland A."/>
            <person name="Lapidus A."/>
            <person name="Bruce D."/>
            <person name="Goodwin L."/>
            <person name="Pitluck S."/>
            <person name="Peters L."/>
            <person name="Kyrpides N."/>
            <person name="Mavromatis K."/>
            <person name="Pagani I."/>
            <person name="Ivanova N."/>
            <person name="Mikhailova N."/>
            <person name="Lu M."/>
            <person name="Detter J.C."/>
            <person name="Tapia R."/>
            <person name="Han C."/>
            <person name="Land M."/>
            <person name="Hauser L."/>
            <person name="Markowitz V."/>
            <person name="Cheng J.-F."/>
            <person name="Hugenholtz P."/>
            <person name="Woyke T."/>
            <person name="Wu D."/>
            <person name="Spring S."/>
            <person name="Schroeder M."/>
            <person name="Brambilla E."/>
            <person name="Klenk H.-P."/>
            <person name="Eisen J.A."/>
        </authorList>
    </citation>
    <scope>NUCLEOTIDE SEQUENCE [LARGE SCALE GENOMIC DNA]</scope>
    <source>
        <strain evidence="13">ATCC 700847 / DSM 10411 / MH2</strain>
    </source>
</reference>
<dbReference type="EMBL" id="CP002606">
    <property type="protein sequence ID" value="AEA34035.1"/>
    <property type="molecule type" value="Genomic_DNA"/>
</dbReference>
<dbReference type="InterPro" id="IPR013752">
    <property type="entry name" value="KPA_reductase"/>
</dbReference>
<reference evidence="12 13" key="1">
    <citation type="journal article" date="2011" name="Stand. Genomic Sci.">
        <title>Complete genome sequence of the thermophilic sulfur-reducer Hippea maritima type strain (MH(2)).</title>
        <authorList>
            <person name="Huntemann M."/>
            <person name="Lu M."/>
            <person name="Nolan M."/>
            <person name="Lapidus A."/>
            <person name="Lucas S."/>
            <person name="Hammon N."/>
            <person name="Deshpande S."/>
            <person name="Cheng J.F."/>
            <person name="Tapia R."/>
            <person name="Han C."/>
            <person name="Goodwin L."/>
            <person name="Pitluck S."/>
            <person name="Liolios K."/>
            <person name="Pagani I."/>
            <person name="Ivanova N."/>
            <person name="Ovchinikova G."/>
            <person name="Pati A."/>
            <person name="Chen A."/>
            <person name="Palaniappan K."/>
            <person name="Land M."/>
            <person name="Hauser L."/>
            <person name="Jeffries C.D."/>
            <person name="Detter J.C."/>
            <person name="Brambilla E.M."/>
            <person name="Rohde M."/>
            <person name="Spring S."/>
            <person name="Goker M."/>
            <person name="Woyke T."/>
            <person name="Bristow J."/>
            <person name="Eisen J.A."/>
            <person name="Markowitz V."/>
            <person name="Hugenholtz P."/>
            <person name="Kyrpides N.C."/>
            <person name="Klenk H.P."/>
            <person name="Mavromatis K."/>
        </authorList>
    </citation>
    <scope>NUCLEOTIDE SEQUENCE [LARGE SCALE GENOMIC DNA]</scope>
    <source>
        <strain evidence="13">ATCC 700847 / DSM 10411 / MH2</strain>
    </source>
</reference>
<evidence type="ECO:0000256" key="4">
    <source>
        <dbReference type="ARBA" id="ARBA00019465"/>
    </source>
</evidence>
<evidence type="ECO:0000313" key="12">
    <source>
        <dbReference type="EMBL" id="AEA34035.1"/>
    </source>
</evidence>
<dbReference type="AlphaFoldDB" id="F2LWA1"/>
<dbReference type="FunCoup" id="F2LWA1">
    <property type="interactions" value="254"/>
</dbReference>
<evidence type="ECO:0000259" key="11">
    <source>
        <dbReference type="Pfam" id="PF08546"/>
    </source>
</evidence>
<dbReference type="InterPro" id="IPR013332">
    <property type="entry name" value="KPR_N"/>
</dbReference>
<dbReference type="SUPFAM" id="SSF51735">
    <property type="entry name" value="NAD(P)-binding Rossmann-fold domains"/>
    <property type="match status" value="1"/>
</dbReference>
<organism evidence="12 13">
    <name type="scientific">Hippea maritima (strain ATCC 700847 / DSM 10411 / MH2)</name>
    <dbReference type="NCBI Taxonomy" id="760142"/>
    <lineage>
        <taxon>Bacteria</taxon>
        <taxon>Pseudomonadati</taxon>
        <taxon>Campylobacterota</taxon>
        <taxon>Desulfurellia</taxon>
        <taxon>Desulfurellales</taxon>
        <taxon>Hippeaceae</taxon>
        <taxon>Hippea</taxon>
    </lineage>
</organism>
<dbReference type="Gene3D" id="1.10.1040.10">
    <property type="entry name" value="N-(1-d-carboxylethyl)-l-norvaline Dehydrogenase, domain 2"/>
    <property type="match status" value="1"/>
</dbReference>
<dbReference type="KEGG" id="hmr:Hipma_1069"/>
<evidence type="ECO:0000256" key="7">
    <source>
        <dbReference type="ARBA" id="ARBA00032024"/>
    </source>
</evidence>
<dbReference type="InterPro" id="IPR051402">
    <property type="entry name" value="KPR-Related"/>
</dbReference>
<dbReference type="InParanoid" id="F2LWA1"/>
<keyword evidence="5 9" id="KW-0521">NADP</keyword>
<evidence type="ECO:0000259" key="10">
    <source>
        <dbReference type="Pfam" id="PF02558"/>
    </source>
</evidence>
<dbReference type="eggNOG" id="COG1893">
    <property type="taxonomic scope" value="Bacteria"/>
</dbReference>
<comment type="similarity">
    <text evidence="2 9">Belongs to the ketopantoate reductase family.</text>
</comment>
<dbReference type="FunFam" id="1.10.1040.10:FF:000017">
    <property type="entry name" value="2-dehydropantoate 2-reductase"/>
    <property type="match status" value="1"/>
</dbReference>
<evidence type="ECO:0000256" key="8">
    <source>
        <dbReference type="ARBA" id="ARBA00048793"/>
    </source>
</evidence>
<dbReference type="Proteomes" id="UP000008139">
    <property type="component" value="Chromosome"/>
</dbReference>
<dbReference type="SUPFAM" id="SSF48179">
    <property type="entry name" value="6-phosphogluconate dehydrogenase C-terminal domain-like"/>
    <property type="match status" value="1"/>
</dbReference>
<evidence type="ECO:0000256" key="3">
    <source>
        <dbReference type="ARBA" id="ARBA00013014"/>
    </source>
</evidence>
<dbReference type="Gene3D" id="3.40.50.720">
    <property type="entry name" value="NAD(P)-binding Rossmann-like Domain"/>
    <property type="match status" value="1"/>
</dbReference>
<dbReference type="GO" id="GO:0008677">
    <property type="term" value="F:2-dehydropantoate 2-reductase activity"/>
    <property type="evidence" value="ECO:0007669"/>
    <property type="project" value="UniProtKB-EC"/>
</dbReference>
<evidence type="ECO:0000256" key="9">
    <source>
        <dbReference type="RuleBase" id="RU362068"/>
    </source>
</evidence>
<name>F2LWA1_HIPMA</name>
<dbReference type="UniPathway" id="UPA00028">
    <property type="reaction ID" value="UER00004"/>
</dbReference>
<evidence type="ECO:0000313" key="13">
    <source>
        <dbReference type="Proteomes" id="UP000008139"/>
    </source>
</evidence>
<keyword evidence="9" id="KW-0566">Pantothenate biosynthesis</keyword>
<dbReference type="PANTHER" id="PTHR21708:SF26">
    <property type="entry name" value="2-DEHYDROPANTOATE 2-REDUCTASE"/>
    <property type="match status" value="1"/>
</dbReference>
<comment type="pathway">
    <text evidence="1 9">Cofactor biosynthesis; (R)-pantothenate biosynthesis; (R)-pantoate from 3-methyl-2-oxobutanoate: step 2/2.</text>
</comment>
<comment type="catalytic activity">
    <reaction evidence="8 9">
        <text>(R)-pantoate + NADP(+) = 2-dehydropantoate + NADPH + H(+)</text>
        <dbReference type="Rhea" id="RHEA:16233"/>
        <dbReference type="ChEBI" id="CHEBI:11561"/>
        <dbReference type="ChEBI" id="CHEBI:15378"/>
        <dbReference type="ChEBI" id="CHEBI:15980"/>
        <dbReference type="ChEBI" id="CHEBI:57783"/>
        <dbReference type="ChEBI" id="CHEBI:58349"/>
        <dbReference type="EC" id="1.1.1.169"/>
    </reaction>
</comment>
<evidence type="ECO:0000256" key="6">
    <source>
        <dbReference type="ARBA" id="ARBA00023002"/>
    </source>
</evidence>
<dbReference type="InterPro" id="IPR013328">
    <property type="entry name" value="6PGD_dom2"/>
</dbReference>
<comment type="function">
    <text evidence="9">Catalyzes the NADPH-dependent reduction of ketopantoate into pantoic acid.</text>
</comment>
<dbReference type="STRING" id="760142.Hipma_1069"/>
<dbReference type="EC" id="1.1.1.169" evidence="3 9"/>
<evidence type="ECO:0000256" key="1">
    <source>
        <dbReference type="ARBA" id="ARBA00004994"/>
    </source>
</evidence>
<dbReference type="Pfam" id="PF02558">
    <property type="entry name" value="ApbA"/>
    <property type="match status" value="1"/>
</dbReference>
<dbReference type="Pfam" id="PF08546">
    <property type="entry name" value="ApbA_C"/>
    <property type="match status" value="1"/>
</dbReference>
<gene>
    <name evidence="12" type="ordered locus">Hipma_1069</name>
</gene>
<feature type="domain" description="Ketopantoate reductase C-terminal" evidence="11">
    <location>
        <begin position="183"/>
        <end position="311"/>
    </location>
</feature>
<dbReference type="GO" id="GO:0015940">
    <property type="term" value="P:pantothenate biosynthetic process"/>
    <property type="evidence" value="ECO:0007669"/>
    <property type="project" value="UniProtKB-UniPathway"/>
</dbReference>
<dbReference type="InterPro" id="IPR036291">
    <property type="entry name" value="NAD(P)-bd_dom_sf"/>
</dbReference>
<dbReference type="HOGENOM" id="CLU_031468_0_0_7"/>
<proteinExistence type="inferred from homology"/>
<sequence length="312" mass="35339">MRFLVIGSGGVGLGLSAFLLKAGCEVCLFSTRRSFNSLTNYFKVDGIFGDFTFKYGQYDVIDSFENLRDKFDWVLITTKTYANEDIARQLCDFKDKLGGVNLVVVQNGWGNAEKFLRCFDKESVFSARIITGFYRKAPNEVEITVHADKMVLGNIFRKELSGQTQEVVDALNNGGFDALVSEDVDKHLWAKLLYNCALNPLGAILRVEYGKLAEKSQTRKIMDRIINEIFDVMRAYGYETFFKNANEYKDVFYSKLVPSTYSHRSSMLQDIENSQKTEIDSLNGVVVELAKKKGLAAPYNEFIVELIKAIEP</sequence>